<dbReference type="InterPro" id="IPR050695">
    <property type="entry name" value="N-acetylmuramoyl_amidase_3"/>
</dbReference>
<dbReference type="InterPro" id="IPR021731">
    <property type="entry name" value="AMIN_dom"/>
</dbReference>
<comment type="caution">
    <text evidence="7">The sequence shown here is derived from an EMBL/GenBank/DDBJ whole genome shotgun (WGS) entry which is preliminary data.</text>
</comment>
<evidence type="ECO:0000256" key="4">
    <source>
        <dbReference type="SAM" id="MobiDB-lite"/>
    </source>
</evidence>
<evidence type="ECO:0000259" key="6">
    <source>
        <dbReference type="SMART" id="SM00646"/>
    </source>
</evidence>
<accession>A0ABV5I185</accession>
<dbReference type="PANTHER" id="PTHR30404:SF0">
    <property type="entry name" value="N-ACETYLMURAMOYL-L-ALANINE AMIDASE AMIC"/>
    <property type="match status" value="1"/>
</dbReference>
<evidence type="ECO:0000313" key="7">
    <source>
        <dbReference type="EMBL" id="MFB9150464.1"/>
    </source>
</evidence>
<feature type="domain" description="MurNAc-LAA" evidence="6">
    <location>
        <begin position="241"/>
        <end position="396"/>
    </location>
</feature>
<dbReference type="Pfam" id="PF11741">
    <property type="entry name" value="AMIN"/>
    <property type="match status" value="1"/>
</dbReference>
<keyword evidence="5" id="KW-0732">Signal</keyword>
<dbReference type="CDD" id="cd02696">
    <property type="entry name" value="MurNAc-LAA"/>
    <property type="match status" value="1"/>
</dbReference>
<dbReference type="InterPro" id="IPR002508">
    <property type="entry name" value="MurNAc-LAA_cat"/>
</dbReference>
<feature type="chain" id="PRO_5047066159" description="N-acetylmuramoyl-L-alanine amidase" evidence="5">
    <location>
        <begin position="24"/>
        <end position="411"/>
    </location>
</feature>
<organism evidence="7 8">
    <name type="scientific">Roseovarius ramblicola</name>
    <dbReference type="NCBI Taxonomy" id="2022336"/>
    <lineage>
        <taxon>Bacteria</taxon>
        <taxon>Pseudomonadati</taxon>
        <taxon>Pseudomonadota</taxon>
        <taxon>Alphaproteobacteria</taxon>
        <taxon>Rhodobacterales</taxon>
        <taxon>Roseobacteraceae</taxon>
        <taxon>Roseovarius</taxon>
    </lineage>
</organism>
<evidence type="ECO:0000256" key="2">
    <source>
        <dbReference type="ARBA" id="ARBA00011901"/>
    </source>
</evidence>
<evidence type="ECO:0000256" key="5">
    <source>
        <dbReference type="SAM" id="SignalP"/>
    </source>
</evidence>
<keyword evidence="8" id="KW-1185">Reference proteome</keyword>
<evidence type="ECO:0000256" key="1">
    <source>
        <dbReference type="ARBA" id="ARBA00001561"/>
    </source>
</evidence>
<dbReference type="SMART" id="SM00646">
    <property type="entry name" value="Ami_3"/>
    <property type="match status" value="1"/>
</dbReference>
<proteinExistence type="predicted"/>
<dbReference type="PANTHER" id="PTHR30404">
    <property type="entry name" value="N-ACETYLMURAMOYL-L-ALANINE AMIDASE"/>
    <property type="match status" value="1"/>
</dbReference>
<comment type="catalytic activity">
    <reaction evidence="1">
        <text>Hydrolyzes the link between N-acetylmuramoyl residues and L-amino acid residues in certain cell-wall glycopeptides.</text>
        <dbReference type="EC" id="3.5.1.28"/>
    </reaction>
</comment>
<keyword evidence="3" id="KW-0378">Hydrolase</keyword>
<protein>
    <recommendedName>
        <fullName evidence="2">N-acetylmuramoyl-L-alanine amidase</fullName>
        <ecNumber evidence="2">3.5.1.28</ecNumber>
    </recommendedName>
</protein>
<dbReference type="EC" id="3.5.1.28" evidence="2"/>
<dbReference type="RefSeq" id="WP_377070002.1">
    <property type="nucleotide sequence ID" value="NZ_JBHMEC010000017.1"/>
</dbReference>
<reference evidence="7 8" key="1">
    <citation type="submission" date="2024-09" db="EMBL/GenBank/DDBJ databases">
        <authorList>
            <person name="Sun Q."/>
            <person name="Mori K."/>
        </authorList>
    </citation>
    <scope>NUCLEOTIDE SEQUENCE [LARGE SCALE GENOMIC DNA]</scope>
    <source>
        <strain evidence="7 8">CECT 9424</strain>
    </source>
</reference>
<feature type="region of interest" description="Disordered" evidence="4">
    <location>
        <begin position="148"/>
        <end position="177"/>
    </location>
</feature>
<sequence>MSSFAGFGLAVLVGLCLCGTARAEGAEFSGLARLQPAQSAVGAEGGGVVLRLGLSQGVPWRVFTLDGPPRLVLDFREMDWSGARAADLVATGRVRGLRMGQIRPGWSRMVADLAAPYPLEEAGLTVDPETGAAALRVRLGRADAARFAAASGRPDSPGWGPVPRADGTPPPTPREADAPLRVMIDPGHGGIDPGAEEGGLTEKALMLVLARELREALLRRGGYEVFLTRDADEFVSLEARVARAHEAAADVFLSLHADALSDARARGASVYTLSDTASDAASAALAERHDRADLLSGVDLSDSDDVVAGVLMDLARTETQPRAEALAGALLEVFRAEDIPVLGRPLRHAGFSVLKAADIPSVLVETGFLSDARDRRNLSDPAWRAGLVAALVAGLERWHAADGARAGLVRQ</sequence>
<feature type="signal peptide" evidence="5">
    <location>
        <begin position="1"/>
        <end position="23"/>
    </location>
</feature>
<dbReference type="Gene3D" id="2.60.40.3500">
    <property type="match status" value="1"/>
</dbReference>
<name>A0ABV5I185_9RHOB</name>
<dbReference type="Gene3D" id="3.40.630.40">
    <property type="entry name" value="Zn-dependent exopeptidases"/>
    <property type="match status" value="1"/>
</dbReference>
<dbReference type="EMBL" id="JBHMEC010000017">
    <property type="protein sequence ID" value="MFB9150464.1"/>
    <property type="molecule type" value="Genomic_DNA"/>
</dbReference>
<evidence type="ECO:0000256" key="3">
    <source>
        <dbReference type="ARBA" id="ARBA00022801"/>
    </source>
</evidence>
<gene>
    <name evidence="7" type="ORF">ACFFU4_11970</name>
</gene>
<dbReference type="SUPFAM" id="SSF53187">
    <property type="entry name" value="Zn-dependent exopeptidases"/>
    <property type="match status" value="1"/>
</dbReference>
<dbReference type="Proteomes" id="UP001589670">
    <property type="component" value="Unassembled WGS sequence"/>
</dbReference>
<evidence type="ECO:0000313" key="8">
    <source>
        <dbReference type="Proteomes" id="UP001589670"/>
    </source>
</evidence>
<dbReference type="Pfam" id="PF01520">
    <property type="entry name" value="Amidase_3"/>
    <property type="match status" value="1"/>
</dbReference>